<dbReference type="InterPro" id="IPR046947">
    <property type="entry name" value="LytR-like"/>
</dbReference>
<keyword evidence="2" id="KW-0472">Membrane</keyword>
<dbReference type="EMBL" id="JAUTAS010000001">
    <property type="protein sequence ID" value="MDQ1108798.1"/>
    <property type="molecule type" value="Genomic_DNA"/>
</dbReference>
<evidence type="ECO:0000313" key="5">
    <source>
        <dbReference type="Proteomes" id="UP001226084"/>
    </source>
</evidence>
<evidence type="ECO:0000259" key="3">
    <source>
        <dbReference type="PROSITE" id="PS50930"/>
    </source>
</evidence>
<protein>
    <recommendedName>
        <fullName evidence="3">HTH LytTR-type domain-containing protein</fullName>
    </recommendedName>
</protein>
<dbReference type="AlphaFoldDB" id="A0AAP5EEI8"/>
<dbReference type="PROSITE" id="PS50930">
    <property type="entry name" value="HTH_LYTTR"/>
    <property type="match status" value="1"/>
</dbReference>
<dbReference type="SMART" id="SM00850">
    <property type="entry name" value="LytTR"/>
    <property type="match status" value="1"/>
</dbReference>
<accession>A0AAP5EEI8</accession>
<organism evidence="4 5">
    <name type="scientific">Stenotrophomonas rhizophila</name>
    <dbReference type="NCBI Taxonomy" id="216778"/>
    <lineage>
        <taxon>Bacteria</taxon>
        <taxon>Pseudomonadati</taxon>
        <taxon>Pseudomonadota</taxon>
        <taxon>Gammaproteobacteria</taxon>
        <taxon>Lysobacterales</taxon>
        <taxon>Lysobacteraceae</taxon>
        <taxon>Stenotrophomonas</taxon>
    </lineage>
</organism>
<dbReference type="Pfam" id="PF04397">
    <property type="entry name" value="LytTR"/>
    <property type="match status" value="1"/>
</dbReference>
<reference evidence="4" key="1">
    <citation type="submission" date="2023-07" db="EMBL/GenBank/DDBJ databases">
        <title>Functional and genomic diversity of the sorghum phyllosphere microbiome.</title>
        <authorList>
            <person name="Shade A."/>
        </authorList>
    </citation>
    <scope>NUCLEOTIDE SEQUENCE</scope>
    <source>
        <strain evidence="4">SORGH_AS_0457</strain>
    </source>
</reference>
<feature type="transmembrane region" description="Helical" evidence="2">
    <location>
        <begin position="58"/>
        <end position="75"/>
    </location>
</feature>
<evidence type="ECO:0000313" key="4">
    <source>
        <dbReference type="EMBL" id="MDQ1108798.1"/>
    </source>
</evidence>
<evidence type="ECO:0000256" key="2">
    <source>
        <dbReference type="SAM" id="Phobius"/>
    </source>
</evidence>
<comment type="caution">
    <text evidence="4">The sequence shown here is derived from an EMBL/GenBank/DDBJ whole genome shotgun (WGS) entry which is preliminary data.</text>
</comment>
<dbReference type="PANTHER" id="PTHR37299:SF1">
    <property type="entry name" value="STAGE 0 SPORULATION PROTEIN A HOMOLOG"/>
    <property type="match status" value="1"/>
</dbReference>
<dbReference type="RefSeq" id="WP_307107053.1">
    <property type="nucleotide sequence ID" value="NZ_JAUTAS010000001.1"/>
</dbReference>
<dbReference type="Proteomes" id="UP001226084">
    <property type="component" value="Unassembled WGS sequence"/>
</dbReference>
<dbReference type="InterPro" id="IPR012379">
    <property type="entry name" value="LytTR_MHYE"/>
</dbReference>
<dbReference type="PIRSF" id="PIRSF031767">
    <property type="entry name" value="MHYE_LytTR"/>
    <property type="match status" value="1"/>
</dbReference>
<proteinExistence type="predicted"/>
<keyword evidence="2" id="KW-1133">Transmembrane helix</keyword>
<dbReference type="GO" id="GO:0003677">
    <property type="term" value="F:DNA binding"/>
    <property type="evidence" value="ECO:0007669"/>
    <property type="project" value="InterPro"/>
</dbReference>
<sequence>MDPNVPHRSSPRWRPTSRLLVWAAILLGSGVANAVVEVMDAQRRGEVLALWEPITWELSSAGMILLTLPLLWWGCQRWPLHADTWKRRLPLYLLASVGWSLLHVAGMMLLRHLAYASVGEHYVDGSAWPTRILYEYLKDVRAFFSFVALEHFFSWFGRRRQGEAHLLAAPDDAPPEEPVERPERFLVRKLGRDFLVATADIEYAQAAGNYMNLHVRGHEYPLRSTMAALEAQLDPARFVRIHRSYVLNLGFLVSIEPLDSGEARAHLKDGSTLPCSRRQLPVLRAALGQGPAPAEPAATPTAT</sequence>
<gene>
    <name evidence="4" type="ORF">QE424_001957</name>
</gene>
<keyword evidence="1" id="KW-0902">Two-component regulatory system</keyword>
<keyword evidence="2" id="KW-0812">Transmembrane</keyword>
<dbReference type="GO" id="GO:0000156">
    <property type="term" value="F:phosphorelay response regulator activity"/>
    <property type="evidence" value="ECO:0007669"/>
    <property type="project" value="InterPro"/>
</dbReference>
<feature type="domain" description="HTH LytTR-type" evidence="3">
    <location>
        <begin position="185"/>
        <end position="289"/>
    </location>
</feature>
<evidence type="ECO:0000256" key="1">
    <source>
        <dbReference type="ARBA" id="ARBA00023012"/>
    </source>
</evidence>
<dbReference type="PANTHER" id="PTHR37299">
    <property type="entry name" value="TRANSCRIPTIONAL REGULATOR-RELATED"/>
    <property type="match status" value="1"/>
</dbReference>
<dbReference type="Gene3D" id="2.40.50.1020">
    <property type="entry name" value="LytTr DNA-binding domain"/>
    <property type="match status" value="1"/>
</dbReference>
<feature type="transmembrane region" description="Helical" evidence="2">
    <location>
        <begin position="91"/>
        <end position="110"/>
    </location>
</feature>
<dbReference type="InterPro" id="IPR007492">
    <property type="entry name" value="LytTR_DNA-bd_dom"/>
</dbReference>
<name>A0AAP5EEI8_9GAMM</name>